<keyword evidence="2" id="KW-0812">Transmembrane</keyword>
<dbReference type="AlphaFoldDB" id="A0A199VJM6"/>
<evidence type="ECO:0000313" key="4">
    <source>
        <dbReference type="Proteomes" id="UP000092600"/>
    </source>
</evidence>
<protein>
    <submittedName>
        <fullName evidence="6">Uncharacterized protein LOC109709407</fullName>
    </submittedName>
</protein>
<evidence type="ECO:0000313" key="6">
    <source>
        <dbReference type="RefSeq" id="XP_020087220.1"/>
    </source>
</evidence>
<evidence type="ECO:0000256" key="1">
    <source>
        <dbReference type="SAM" id="MobiDB-lite"/>
    </source>
</evidence>
<reference evidence="6" key="2">
    <citation type="submission" date="2025-04" db="UniProtKB">
        <authorList>
            <consortium name="RefSeq"/>
        </authorList>
    </citation>
    <scope>IDENTIFICATION</scope>
    <source>
        <tissue evidence="6">Leaf</tissue>
    </source>
</reference>
<dbReference type="Proteomes" id="UP000092600">
    <property type="component" value="Unassembled WGS sequence"/>
</dbReference>
<evidence type="ECO:0000313" key="5">
    <source>
        <dbReference type="Proteomes" id="UP000515123"/>
    </source>
</evidence>
<dbReference type="GeneID" id="109709407"/>
<feature type="compositionally biased region" description="Polar residues" evidence="1">
    <location>
        <begin position="90"/>
        <end position="99"/>
    </location>
</feature>
<dbReference type="EMBL" id="LSRQ01001555">
    <property type="protein sequence ID" value="OAY77362.1"/>
    <property type="molecule type" value="Genomic_DNA"/>
</dbReference>
<keyword evidence="2" id="KW-0472">Membrane</keyword>
<reference evidence="3 4" key="1">
    <citation type="journal article" date="2016" name="DNA Res.">
        <title>The draft genome of MD-2 pineapple using hybrid error correction of long reads.</title>
        <authorList>
            <person name="Redwan R.M."/>
            <person name="Saidin A."/>
            <person name="Kumar S.V."/>
        </authorList>
    </citation>
    <scope>NUCLEOTIDE SEQUENCE [LARGE SCALE GENOMIC DNA]</scope>
    <source>
        <strain evidence="4">cv. MD2</strain>
        <tissue evidence="3">Leaf</tissue>
    </source>
</reference>
<dbReference type="RefSeq" id="XP_020087220.1">
    <property type="nucleotide sequence ID" value="XM_020231631.1"/>
</dbReference>
<proteinExistence type="predicted"/>
<feature type="region of interest" description="Disordered" evidence="1">
    <location>
        <begin position="75"/>
        <end position="127"/>
    </location>
</feature>
<keyword evidence="5" id="KW-1185">Reference proteome</keyword>
<dbReference type="OrthoDB" id="616698at2759"/>
<feature type="transmembrane region" description="Helical" evidence="2">
    <location>
        <begin position="231"/>
        <end position="253"/>
    </location>
</feature>
<sequence length="342" mass="39304">MALIAHQTPVSQPSNSLRYKAAANGVIRRSFVAFQFVCGKDDEFMPLKHRFVSRDEPIVSLKRKVFKVSSFKSNAQNDEHETKKSGLKFSKSQVQLSSSPDEREDLISKSHDSQKHPLSYPTQGEGDTKMGSIAIQKLFKKWLIMLRTQTSSITINGNVDEKPVQSTTTSETQHVKMSTQAGRMLKAALVYFAGLDAAITIPLLVFIPWYLTVKLMYGAEVTSELRPLWVIGPVITAVYIKIIQGLCSLYFYLFMQAIHLIKNLPTYSLAVYNFIAKGEFKKYVVRFWEPVECIKKLDYKALLKQKFEELKEWAVEKYLDYVESIWPYYCRTIRFLKKAHLI</sequence>
<organism evidence="3 4">
    <name type="scientific">Ananas comosus</name>
    <name type="common">Pineapple</name>
    <name type="synonym">Ananas ananas</name>
    <dbReference type="NCBI Taxonomy" id="4615"/>
    <lineage>
        <taxon>Eukaryota</taxon>
        <taxon>Viridiplantae</taxon>
        <taxon>Streptophyta</taxon>
        <taxon>Embryophyta</taxon>
        <taxon>Tracheophyta</taxon>
        <taxon>Spermatophyta</taxon>
        <taxon>Magnoliopsida</taxon>
        <taxon>Liliopsida</taxon>
        <taxon>Poales</taxon>
        <taxon>Bromeliaceae</taxon>
        <taxon>Bromelioideae</taxon>
        <taxon>Ananas</taxon>
    </lineage>
</organism>
<dbReference type="PANTHER" id="PTHR48223">
    <property type="entry name" value="DEFECTIVE 2759, PUTATIVE ISOFORM 1-RELATED"/>
    <property type="match status" value="1"/>
</dbReference>
<name>A0A199VJM6_ANACO</name>
<accession>A0A199VJM6</accession>
<evidence type="ECO:0000313" key="3">
    <source>
        <dbReference type="EMBL" id="OAY77362.1"/>
    </source>
</evidence>
<dbReference type="STRING" id="4615.A0A199VJM6"/>
<keyword evidence="2" id="KW-1133">Transmembrane helix</keyword>
<dbReference type="Proteomes" id="UP000515123">
    <property type="component" value="Linkage group 4"/>
</dbReference>
<dbReference type="PANTHER" id="PTHR48223:SF1">
    <property type="entry name" value="ABC TRANSMEMBRANE TYPE-1 DOMAIN-CONTAINING PROTEIN"/>
    <property type="match status" value="1"/>
</dbReference>
<gene>
    <name evidence="6" type="primary">LOC109709407</name>
    <name evidence="3" type="ORF">ACMD2_01718</name>
</gene>
<feature type="compositionally biased region" description="Basic and acidic residues" evidence="1">
    <location>
        <begin position="105"/>
        <end position="115"/>
    </location>
</feature>
<evidence type="ECO:0000256" key="2">
    <source>
        <dbReference type="SAM" id="Phobius"/>
    </source>
</evidence>
<feature type="transmembrane region" description="Helical" evidence="2">
    <location>
        <begin position="188"/>
        <end position="211"/>
    </location>
</feature>